<keyword evidence="1" id="KW-0732">Signal</keyword>
<sequence>MASMVDVLLVLFVWFLLLNHNEVDANWGLSRKEELRFKEQLTSLSTSAIRSIHEDGDVYDCIDFYKQPGFNHPFRKNTTFQILKRKLFMEGLQSKTDLPLKIGLKDDGCPYGTVPIRRIDKDEVNSDLKEEPGHHLNGRTQCFNQQCPGYIQLSSEIPLGWPIGRISVVGGIQYALKLRISKNYMNTGPNSRESVWLLQLDEDMLMVGLWPTKVFGRLNDLGNQADWGGRSL</sequence>
<dbReference type="Proteomes" id="UP000811246">
    <property type="component" value="Chromosome 11"/>
</dbReference>
<gene>
    <name evidence="3" type="ORF">I3842_11G063000</name>
</gene>
<feature type="domain" description="Neprosin PEP catalytic" evidence="2">
    <location>
        <begin position="52"/>
        <end position="232"/>
    </location>
</feature>
<accession>A0A922DNF5</accession>
<dbReference type="AlphaFoldDB" id="A0A922DNF5"/>
<comment type="caution">
    <text evidence="3">The sequence shown here is derived from an EMBL/GenBank/DDBJ whole genome shotgun (WGS) entry which is preliminary data.</text>
</comment>
<dbReference type="Pfam" id="PF14365">
    <property type="entry name" value="Neprosin_AP"/>
    <property type="match status" value="1"/>
</dbReference>
<dbReference type="InterPro" id="IPR004314">
    <property type="entry name" value="Neprosin"/>
</dbReference>
<reference evidence="3" key="1">
    <citation type="submission" date="2021-01" db="EMBL/GenBank/DDBJ databases">
        <authorList>
            <person name="Lovell J.T."/>
            <person name="Bentley N."/>
            <person name="Bhattarai G."/>
            <person name="Jenkins J.W."/>
            <person name="Sreedasyam A."/>
            <person name="Alarcon Y."/>
            <person name="Bock C."/>
            <person name="Boston L."/>
            <person name="Carlson J."/>
            <person name="Cervantes K."/>
            <person name="Clermont K."/>
            <person name="Krom N."/>
            <person name="Kubenka K."/>
            <person name="Mamidi S."/>
            <person name="Mattison C."/>
            <person name="Monteros M."/>
            <person name="Pisani C."/>
            <person name="Plott C."/>
            <person name="Rajasekar S."/>
            <person name="Rhein H.S."/>
            <person name="Rohla C."/>
            <person name="Song M."/>
            <person name="Hilaire R.S."/>
            <person name="Shu S."/>
            <person name="Wells L."/>
            <person name="Wang X."/>
            <person name="Webber J."/>
            <person name="Heerema R.J."/>
            <person name="Klein P."/>
            <person name="Conner P."/>
            <person name="Grauke L."/>
            <person name="Grimwood J."/>
            <person name="Schmutz J."/>
            <person name="Randall J.J."/>
        </authorList>
    </citation>
    <scope>NUCLEOTIDE SEQUENCE</scope>
    <source>
        <tissue evidence="3">Leaf</tissue>
    </source>
</reference>
<dbReference type="InterPro" id="IPR053168">
    <property type="entry name" value="Glutamic_endopeptidase"/>
</dbReference>
<evidence type="ECO:0000256" key="1">
    <source>
        <dbReference type="SAM" id="SignalP"/>
    </source>
</evidence>
<evidence type="ECO:0000313" key="4">
    <source>
        <dbReference type="Proteomes" id="UP000811246"/>
    </source>
</evidence>
<feature type="chain" id="PRO_5037780322" description="Neprosin PEP catalytic domain-containing protein" evidence="1">
    <location>
        <begin position="26"/>
        <end position="232"/>
    </location>
</feature>
<dbReference type="Pfam" id="PF03080">
    <property type="entry name" value="Neprosin"/>
    <property type="match status" value="1"/>
</dbReference>
<dbReference type="PANTHER" id="PTHR31589:SF223">
    <property type="entry name" value="PROTEIN, PUTATIVE (DUF239)-RELATED"/>
    <property type="match status" value="1"/>
</dbReference>
<dbReference type="InterPro" id="IPR025521">
    <property type="entry name" value="Neprosin_propep"/>
</dbReference>
<evidence type="ECO:0000313" key="3">
    <source>
        <dbReference type="EMBL" id="KAG6687273.1"/>
    </source>
</evidence>
<dbReference type="EMBL" id="CM031835">
    <property type="protein sequence ID" value="KAG6687273.1"/>
    <property type="molecule type" value="Genomic_DNA"/>
</dbReference>
<name>A0A922DNF5_CARIL</name>
<feature type="signal peptide" evidence="1">
    <location>
        <begin position="1"/>
        <end position="25"/>
    </location>
</feature>
<organism evidence="3 4">
    <name type="scientific">Carya illinoinensis</name>
    <name type="common">Pecan</name>
    <dbReference type="NCBI Taxonomy" id="32201"/>
    <lineage>
        <taxon>Eukaryota</taxon>
        <taxon>Viridiplantae</taxon>
        <taxon>Streptophyta</taxon>
        <taxon>Embryophyta</taxon>
        <taxon>Tracheophyta</taxon>
        <taxon>Spermatophyta</taxon>
        <taxon>Magnoliopsida</taxon>
        <taxon>eudicotyledons</taxon>
        <taxon>Gunneridae</taxon>
        <taxon>Pentapetalae</taxon>
        <taxon>rosids</taxon>
        <taxon>fabids</taxon>
        <taxon>Fagales</taxon>
        <taxon>Juglandaceae</taxon>
        <taxon>Carya</taxon>
    </lineage>
</organism>
<proteinExistence type="predicted"/>
<dbReference type="PROSITE" id="PS52045">
    <property type="entry name" value="NEPROSIN_PEP_CD"/>
    <property type="match status" value="1"/>
</dbReference>
<protein>
    <recommendedName>
        <fullName evidence="2">Neprosin PEP catalytic domain-containing protein</fullName>
    </recommendedName>
</protein>
<evidence type="ECO:0000259" key="2">
    <source>
        <dbReference type="PROSITE" id="PS52045"/>
    </source>
</evidence>
<dbReference type="PANTHER" id="PTHR31589">
    <property type="entry name" value="PROTEIN, PUTATIVE (DUF239)-RELATED-RELATED"/>
    <property type="match status" value="1"/>
</dbReference>